<keyword evidence="2" id="KW-1133">Transmembrane helix</keyword>
<evidence type="ECO:0000256" key="1">
    <source>
        <dbReference type="SAM" id="MobiDB-lite"/>
    </source>
</evidence>
<keyword evidence="2" id="KW-0812">Transmembrane</keyword>
<accession>A0ABX0NH59</accession>
<keyword evidence="4" id="KW-1185">Reference proteome</keyword>
<gene>
    <name evidence="3" type="ORF">F2P44_24970</name>
</gene>
<name>A0ABX0NH59_9BURK</name>
<feature type="region of interest" description="Disordered" evidence="1">
    <location>
        <begin position="1"/>
        <end position="30"/>
    </location>
</feature>
<reference evidence="3 4" key="1">
    <citation type="submission" date="2019-10" db="EMBL/GenBank/DDBJ databases">
        <title>Taxonomy of Antarctic Massilia spp.: description of Massilia rubra sp. nov., Massilia aquatica sp. nov., Massilia mucilaginosa sp. nov., Massilia frigida sp. nov. isolated from streams, lakes and regoliths.</title>
        <authorList>
            <person name="Holochova P."/>
            <person name="Sedlacek I."/>
            <person name="Kralova S."/>
            <person name="Maslanova I."/>
            <person name="Busse H.-J."/>
            <person name="Stankova E."/>
            <person name="Vrbovska V."/>
            <person name="Kovarovic V."/>
            <person name="Bartak M."/>
            <person name="Svec P."/>
            <person name="Pantucek R."/>
        </authorList>
    </citation>
    <scope>NUCLEOTIDE SEQUENCE [LARGE SCALE GENOMIC DNA]</scope>
    <source>
        <strain evidence="3 4">CCM 8695</strain>
    </source>
</reference>
<protein>
    <submittedName>
        <fullName evidence="3">Uncharacterized protein</fullName>
    </submittedName>
</protein>
<feature type="transmembrane region" description="Helical" evidence="2">
    <location>
        <begin position="80"/>
        <end position="100"/>
    </location>
</feature>
<feature type="compositionally biased region" description="Basic and acidic residues" evidence="1">
    <location>
        <begin position="1"/>
        <end position="11"/>
    </location>
</feature>
<organism evidence="3 4">
    <name type="scientific">Massilia frigida</name>
    <dbReference type="NCBI Taxonomy" id="2609281"/>
    <lineage>
        <taxon>Bacteria</taxon>
        <taxon>Pseudomonadati</taxon>
        <taxon>Pseudomonadota</taxon>
        <taxon>Betaproteobacteria</taxon>
        <taxon>Burkholderiales</taxon>
        <taxon>Oxalobacteraceae</taxon>
        <taxon>Telluria group</taxon>
        <taxon>Massilia</taxon>
    </lineage>
</organism>
<evidence type="ECO:0000313" key="4">
    <source>
        <dbReference type="Proteomes" id="UP000621455"/>
    </source>
</evidence>
<comment type="caution">
    <text evidence="3">The sequence shown here is derived from an EMBL/GenBank/DDBJ whole genome shotgun (WGS) entry which is preliminary data.</text>
</comment>
<dbReference type="Proteomes" id="UP000621455">
    <property type="component" value="Unassembled WGS sequence"/>
</dbReference>
<dbReference type="EMBL" id="WHJG01000033">
    <property type="protein sequence ID" value="NHZ82506.1"/>
    <property type="molecule type" value="Genomic_DNA"/>
</dbReference>
<evidence type="ECO:0000313" key="3">
    <source>
        <dbReference type="EMBL" id="NHZ82506.1"/>
    </source>
</evidence>
<evidence type="ECO:0000256" key="2">
    <source>
        <dbReference type="SAM" id="Phobius"/>
    </source>
</evidence>
<sequence>MSRNGPLERSDNGASEEACGGEAFPDPSEGQRWELESKQWTLKEHAGHAMLGAVIYAVAGAVLLLVPFGGLSKIIWQKDILFSLYLACVVGVGSWAYVVARFKEGSVWETMTWLDFDDRSWNKYIRYTDASMPNQETRLAFADLALICDDHIYGEVPDEVHYYSVALCHAWDVKEKQNRRAPPELSLLRRFRNEQASHDFAAAIARRTGITCWKLDWNRLSDTGPCLTRLS</sequence>
<feature type="transmembrane region" description="Helical" evidence="2">
    <location>
        <begin position="48"/>
        <end position="68"/>
    </location>
</feature>
<proteinExistence type="predicted"/>
<keyword evidence="2" id="KW-0472">Membrane</keyword>